<keyword evidence="2" id="KW-0378">Hydrolase</keyword>
<dbReference type="EMBL" id="BJYV01000015">
    <property type="protein sequence ID" value="GEO22481.1"/>
    <property type="molecule type" value="Genomic_DNA"/>
</dbReference>
<accession>A0A512CE44</accession>
<dbReference type="SUPFAM" id="SSF52151">
    <property type="entry name" value="FabD/lysophospholipase-like"/>
    <property type="match status" value="1"/>
</dbReference>
<feature type="active site" description="Nucleophile" evidence="2">
    <location>
        <position position="49"/>
    </location>
</feature>
<evidence type="ECO:0000313" key="5">
    <source>
        <dbReference type="Proteomes" id="UP000321301"/>
    </source>
</evidence>
<evidence type="ECO:0000256" key="1">
    <source>
        <dbReference type="ARBA" id="ARBA00023098"/>
    </source>
</evidence>
<feature type="domain" description="PNPLA" evidence="3">
    <location>
        <begin position="16"/>
        <end position="186"/>
    </location>
</feature>
<dbReference type="GO" id="GO:0016042">
    <property type="term" value="P:lipid catabolic process"/>
    <property type="evidence" value="ECO:0007669"/>
    <property type="project" value="UniProtKB-UniRule"/>
</dbReference>
<dbReference type="GO" id="GO:0016787">
    <property type="term" value="F:hydrolase activity"/>
    <property type="evidence" value="ECO:0007669"/>
    <property type="project" value="UniProtKB-UniRule"/>
</dbReference>
<dbReference type="PROSITE" id="PS51635">
    <property type="entry name" value="PNPLA"/>
    <property type="match status" value="1"/>
</dbReference>
<name>A0A512CE44_9BACT</name>
<protein>
    <recommendedName>
        <fullName evidence="3">PNPLA domain-containing protein</fullName>
    </recommendedName>
</protein>
<comment type="caution">
    <text evidence="2">Lacks conserved residue(s) required for the propagation of feature annotation.</text>
</comment>
<proteinExistence type="predicted"/>
<dbReference type="InterPro" id="IPR002641">
    <property type="entry name" value="PNPLA_dom"/>
</dbReference>
<dbReference type="Pfam" id="PF01734">
    <property type="entry name" value="Patatin"/>
    <property type="match status" value="1"/>
</dbReference>
<dbReference type="AlphaFoldDB" id="A0A512CE44"/>
<keyword evidence="5" id="KW-1185">Reference proteome</keyword>
<dbReference type="Proteomes" id="UP000321301">
    <property type="component" value="Unassembled WGS sequence"/>
</dbReference>
<reference evidence="4 5" key="1">
    <citation type="submission" date="2019-07" db="EMBL/GenBank/DDBJ databases">
        <title>Whole genome shotgun sequence of Cyclobacterium qasimii NBRC 106168.</title>
        <authorList>
            <person name="Hosoyama A."/>
            <person name="Uohara A."/>
            <person name="Ohji S."/>
            <person name="Ichikawa N."/>
        </authorList>
    </citation>
    <scope>NUCLEOTIDE SEQUENCE [LARGE SCALE GENOMIC DNA]</scope>
    <source>
        <strain evidence="4 5">NBRC 106168</strain>
    </source>
</reference>
<dbReference type="InterPro" id="IPR016035">
    <property type="entry name" value="Acyl_Trfase/lysoPLipase"/>
</dbReference>
<dbReference type="RefSeq" id="WP_051160149.1">
    <property type="nucleotide sequence ID" value="NZ_BJYV01000015.1"/>
</dbReference>
<evidence type="ECO:0000259" key="3">
    <source>
        <dbReference type="PROSITE" id="PS51635"/>
    </source>
</evidence>
<feature type="active site" description="Proton acceptor" evidence="2">
    <location>
        <position position="172"/>
    </location>
</feature>
<gene>
    <name evidence="4" type="ORF">CQA01_30150</name>
</gene>
<evidence type="ECO:0000256" key="2">
    <source>
        <dbReference type="PROSITE-ProRule" id="PRU01161"/>
    </source>
</evidence>
<keyword evidence="2" id="KW-0442">Lipid degradation</keyword>
<dbReference type="Gene3D" id="3.40.1090.10">
    <property type="entry name" value="Cytosolic phospholipase A2 catalytic domain"/>
    <property type="match status" value="1"/>
</dbReference>
<comment type="caution">
    <text evidence="4">The sequence shown here is derived from an EMBL/GenBank/DDBJ whole genome shotgun (WGS) entry which is preliminary data.</text>
</comment>
<keyword evidence="1 2" id="KW-0443">Lipid metabolism</keyword>
<sequence length="481" mass="54054">MLINNQQNDKHPKRTLILAGGGMRVAYQAGVMKALEEEALVFSHADGASGGIFNAAMLASGHPVDKIIKKWKSLNFNHFTSLISLKEYFTPWKLRALGDADGIRDKILPHFEVSVPKIKELKLPVTFSVCNFTKKTVDTILTDQLEENHLLAGVSLPILMPALKIKNDWFIDAVWIKDANLLEAVKRGAEDIWLIWGIGNYPAYLPGSLNQYVHSIEMSANGALFEEFEQIKWINKLIELGHSPFGQTRPIQVFIIKPKLPLPLDPELFLKKITARSLINMGYQDTKKYLQEKPENGDSLDFRATQTTNSGDYICLPMKFSGKLVLKDKNHQVDFYIFLRKTIVNGVETMEAFSSLYLKAIEQEIIGGLTKVTVNGKASGETLIEIETNMSYNEKDYLLKADLRCSNPWSWLMGLAFKSVEVKVYSLIGEEEIVFMEGKLHQSFFSRIKGVGLSLAKKKSGSNGGIGFKFGMIKKILQNEV</sequence>
<organism evidence="4 5">
    <name type="scientific">Cyclobacterium qasimii</name>
    <dbReference type="NCBI Taxonomy" id="1350429"/>
    <lineage>
        <taxon>Bacteria</taxon>
        <taxon>Pseudomonadati</taxon>
        <taxon>Bacteroidota</taxon>
        <taxon>Cytophagia</taxon>
        <taxon>Cytophagales</taxon>
        <taxon>Cyclobacteriaceae</taxon>
        <taxon>Cyclobacterium</taxon>
    </lineage>
</organism>
<evidence type="ECO:0000313" key="4">
    <source>
        <dbReference type="EMBL" id="GEO22481.1"/>
    </source>
</evidence>
<feature type="short sequence motif" description="GXSXG" evidence="2">
    <location>
        <begin position="47"/>
        <end position="51"/>
    </location>
</feature>